<dbReference type="InterPro" id="IPR013216">
    <property type="entry name" value="Methyltransf_11"/>
</dbReference>
<dbReference type="GO" id="GO:0008757">
    <property type="term" value="F:S-adenosylmethionine-dependent methyltransferase activity"/>
    <property type="evidence" value="ECO:0007669"/>
    <property type="project" value="InterPro"/>
</dbReference>
<dbReference type="InterPro" id="IPR029063">
    <property type="entry name" value="SAM-dependent_MTases_sf"/>
</dbReference>
<dbReference type="SUPFAM" id="SSF53335">
    <property type="entry name" value="S-adenosyl-L-methionine-dependent methyltransferases"/>
    <property type="match status" value="1"/>
</dbReference>
<proteinExistence type="predicted"/>
<name>A0A1H4QS33_9BRAD</name>
<dbReference type="Gene3D" id="3.40.50.150">
    <property type="entry name" value="Vaccinia Virus protein VP39"/>
    <property type="match status" value="1"/>
</dbReference>
<evidence type="ECO:0000259" key="1">
    <source>
        <dbReference type="Pfam" id="PF08241"/>
    </source>
</evidence>
<reference evidence="2 3" key="1">
    <citation type="submission" date="2016-10" db="EMBL/GenBank/DDBJ databases">
        <authorList>
            <person name="de Groot N.N."/>
        </authorList>
    </citation>
    <scope>NUCLEOTIDE SEQUENCE [LARGE SCALE GENOMIC DNA]</scope>
    <source>
        <strain evidence="2 3">GAS522</strain>
    </source>
</reference>
<dbReference type="OrthoDB" id="8842400at2"/>
<accession>A0A1H4QS33</accession>
<protein>
    <recommendedName>
        <fullName evidence="1">Methyltransferase type 11 domain-containing protein</fullName>
    </recommendedName>
</protein>
<evidence type="ECO:0000313" key="2">
    <source>
        <dbReference type="EMBL" id="SEC22506.1"/>
    </source>
</evidence>
<gene>
    <name evidence="2" type="ORF">SAMN05444171_0928</name>
</gene>
<dbReference type="Proteomes" id="UP000183208">
    <property type="component" value="Unassembled WGS sequence"/>
</dbReference>
<sequence>MGINLEFVATLAEMRSQLPGKATVIELGAQDVSADPFAVAKLLAGFGFENSGPINTAAELYRRSGFSGYDAIDINGGSENVHTFDLNHDLTSTYGFTRTFDLVTNLGTLEHCFDQASGFRNMHRLTKTGGIMIHCLPSQGLVNHAFYNYHPRLIAELAKANGYEISYVFLTADFTPKRVPYTIENFQLHDGRDVLFYAVMRKANEADFKNPSDSMFTDQENVMAGEYRPYVKAPWSNIRTDGN</sequence>
<dbReference type="RefSeq" id="WP_074816148.1">
    <property type="nucleotide sequence ID" value="NZ_FNTI01000001.1"/>
</dbReference>
<evidence type="ECO:0000313" key="3">
    <source>
        <dbReference type="Proteomes" id="UP000183208"/>
    </source>
</evidence>
<feature type="domain" description="Methyltransferase type 11" evidence="1">
    <location>
        <begin position="96"/>
        <end position="133"/>
    </location>
</feature>
<dbReference type="AlphaFoldDB" id="A0A1H4QS33"/>
<dbReference type="EMBL" id="FNTI01000001">
    <property type="protein sequence ID" value="SEC22506.1"/>
    <property type="molecule type" value="Genomic_DNA"/>
</dbReference>
<organism evidence="2 3">
    <name type="scientific">Bradyrhizobium lablabi</name>
    <dbReference type="NCBI Taxonomy" id="722472"/>
    <lineage>
        <taxon>Bacteria</taxon>
        <taxon>Pseudomonadati</taxon>
        <taxon>Pseudomonadota</taxon>
        <taxon>Alphaproteobacteria</taxon>
        <taxon>Hyphomicrobiales</taxon>
        <taxon>Nitrobacteraceae</taxon>
        <taxon>Bradyrhizobium</taxon>
    </lineage>
</organism>
<dbReference type="Pfam" id="PF08241">
    <property type="entry name" value="Methyltransf_11"/>
    <property type="match status" value="1"/>
</dbReference>